<dbReference type="PANTHER" id="PTHR34701:SF1">
    <property type="entry name" value="TRANSCRIPTIONAL REGULATOR MRAZ"/>
    <property type="match status" value="1"/>
</dbReference>
<evidence type="ECO:0000256" key="4">
    <source>
        <dbReference type="ARBA" id="ARBA00023015"/>
    </source>
</evidence>
<keyword evidence="4 7" id="KW-0805">Transcription regulation</keyword>
<dbReference type="EMBL" id="CADCSZ010000196">
    <property type="protein sequence ID" value="CAA9268552.1"/>
    <property type="molecule type" value="Genomic_DNA"/>
</dbReference>
<dbReference type="CDD" id="cd16321">
    <property type="entry name" value="MraZ_C"/>
    <property type="match status" value="1"/>
</dbReference>
<evidence type="ECO:0000313" key="10">
    <source>
        <dbReference type="EMBL" id="CAA9268552.1"/>
    </source>
</evidence>
<dbReference type="GO" id="GO:0005737">
    <property type="term" value="C:cytoplasm"/>
    <property type="evidence" value="ECO:0007669"/>
    <property type="project" value="UniProtKB-UniRule"/>
</dbReference>
<evidence type="ECO:0000256" key="6">
    <source>
        <dbReference type="ARBA" id="ARBA00023163"/>
    </source>
</evidence>
<sequence length="144" mass="16190">MDRFVGRYEHSLDTKGRLVLPARLRPAFEGAGGYLAKGPEGCLDLWPHDRFQTRLVELEEMAAEAHDRLARAKERVFAAAEPVTPDLQGRIPIAPYLVDFAGLDPTRVLVRGANRTVQLWNPERWDRLEAMAELELLGDEQAAS</sequence>
<dbReference type="InterPro" id="IPR035642">
    <property type="entry name" value="MraZ_N"/>
</dbReference>
<keyword evidence="3" id="KW-0677">Repeat</keyword>
<dbReference type="InterPro" id="IPR007159">
    <property type="entry name" value="SpoVT-AbrB_dom"/>
</dbReference>
<dbReference type="GO" id="GO:2000143">
    <property type="term" value="P:negative regulation of DNA-templated transcription initiation"/>
    <property type="evidence" value="ECO:0007669"/>
    <property type="project" value="TreeGrafter"/>
</dbReference>
<dbReference type="Gene3D" id="3.40.1550.20">
    <property type="entry name" value="Transcriptional regulator MraZ domain"/>
    <property type="match status" value="1"/>
</dbReference>
<dbReference type="HAMAP" id="MF_01008">
    <property type="entry name" value="MraZ"/>
    <property type="match status" value="1"/>
</dbReference>
<dbReference type="GO" id="GO:0000976">
    <property type="term" value="F:transcription cis-regulatory region binding"/>
    <property type="evidence" value="ECO:0007669"/>
    <property type="project" value="TreeGrafter"/>
</dbReference>
<keyword evidence="8" id="KW-0175">Coiled coil</keyword>
<dbReference type="InterPro" id="IPR035644">
    <property type="entry name" value="MraZ_C"/>
</dbReference>
<evidence type="ECO:0000259" key="9">
    <source>
        <dbReference type="PROSITE" id="PS51740"/>
    </source>
</evidence>
<dbReference type="PROSITE" id="PS51740">
    <property type="entry name" value="SPOVT_ABRB"/>
    <property type="match status" value="2"/>
</dbReference>
<comment type="subunit">
    <text evidence="7">Forms oligomers.</text>
</comment>
<evidence type="ECO:0000256" key="2">
    <source>
        <dbReference type="ARBA" id="ARBA00022490"/>
    </source>
</evidence>
<dbReference type="PANTHER" id="PTHR34701">
    <property type="entry name" value="TRANSCRIPTIONAL REGULATOR MRAZ"/>
    <property type="match status" value="1"/>
</dbReference>
<evidence type="ECO:0000256" key="3">
    <source>
        <dbReference type="ARBA" id="ARBA00022737"/>
    </source>
</evidence>
<keyword evidence="5 7" id="KW-0238">DNA-binding</keyword>
<evidence type="ECO:0000256" key="5">
    <source>
        <dbReference type="ARBA" id="ARBA00023125"/>
    </source>
</evidence>
<name>A0A6J4J5L0_9ACTN</name>
<dbReference type="InterPro" id="IPR038619">
    <property type="entry name" value="MraZ_sf"/>
</dbReference>
<evidence type="ECO:0000256" key="1">
    <source>
        <dbReference type="ARBA" id="ARBA00013860"/>
    </source>
</evidence>
<dbReference type="CDD" id="cd16320">
    <property type="entry name" value="MraZ_N"/>
    <property type="match status" value="1"/>
</dbReference>
<dbReference type="GO" id="GO:0003700">
    <property type="term" value="F:DNA-binding transcription factor activity"/>
    <property type="evidence" value="ECO:0007669"/>
    <property type="project" value="UniProtKB-UniRule"/>
</dbReference>
<reference evidence="10" key="1">
    <citation type="submission" date="2020-02" db="EMBL/GenBank/DDBJ databases">
        <authorList>
            <person name="Meier V. D."/>
        </authorList>
    </citation>
    <scope>NUCLEOTIDE SEQUENCE</scope>
    <source>
        <strain evidence="10">AVDCRST_MAG76</strain>
    </source>
</reference>
<dbReference type="InterPro" id="IPR003444">
    <property type="entry name" value="MraZ"/>
</dbReference>
<dbReference type="InterPro" id="IPR020603">
    <property type="entry name" value="MraZ_dom"/>
</dbReference>
<dbReference type="Pfam" id="PF02381">
    <property type="entry name" value="MraZ"/>
    <property type="match status" value="2"/>
</dbReference>
<feature type="domain" description="SpoVT-AbrB" evidence="9">
    <location>
        <begin position="80"/>
        <end position="124"/>
    </location>
</feature>
<organism evidence="10">
    <name type="scientific">uncultured Acidimicrobiales bacterium</name>
    <dbReference type="NCBI Taxonomy" id="310071"/>
    <lineage>
        <taxon>Bacteria</taxon>
        <taxon>Bacillati</taxon>
        <taxon>Actinomycetota</taxon>
        <taxon>Acidimicrobiia</taxon>
        <taxon>Acidimicrobiales</taxon>
        <taxon>environmental samples</taxon>
    </lineage>
</organism>
<proteinExistence type="inferred from homology"/>
<comment type="subcellular location">
    <subcellularLocation>
        <location evidence="7">Cytoplasm</location>
        <location evidence="7">Nucleoid</location>
    </subcellularLocation>
</comment>
<dbReference type="AlphaFoldDB" id="A0A6J4J5L0"/>
<accession>A0A6J4J5L0</accession>
<evidence type="ECO:0000256" key="8">
    <source>
        <dbReference type="SAM" id="Coils"/>
    </source>
</evidence>
<comment type="similarity">
    <text evidence="7">Belongs to the MraZ family.</text>
</comment>
<dbReference type="GO" id="GO:0009295">
    <property type="term" value="C:nucleoid"/>
    <property type="evidence" value="ECO:0007669"/>
    <property type="project" value="UniProtKB-SubCell"/>
</dbReference>
<keyword evidence="6 7" id="KW-0804">Transcription</keyword>
<dbReference type="SUPFAM" id="SSF89447">
    <property type="entry name" value="AbrB/MazE/MraZ-like"/>
    <property type="match status" value="1"/>
</dbReference>
<protein>
    <recommendedName>
        <fullName evidence="1 7">Transcriptional regulator MraZ</fullName>
    </recommendedName>
</protein>
<feature type="coiled-coil region" evidence="8">
    <location>
        <begin position="48"/>
        <end position="75"/>
    </location>
</feature>
<evidence type="ECO:0000256" key="7">
    <source>
        <dbReference type="HAMAP-Rule" id="MF_01008"/>
    </source>
</evidence>
<dbReference type="InterPro" id="IPR037914">
    <property type="entry name" value="SpoVT-AbrB_sf"/>
</dbReference>
<gene>
    <name evidence="7" type="primary">mraZ</name>
    <name evidence="10" type="ORF">AVDCRST_MAG76-3229</name>
</gene>
<keyword evidence="2 7" id="KW-0963">Cytoplasm</keyword>
<feature type="domain" description="SpoVT-AbrB" evidence="9">
    <location>
        <begin position="7"/>
        <end position="50"/>
    </location>
</feature>